<accession>A0ABS8U8K2</accession>
<comment type="caution">
    <text evidence="12">The sequence shown here is derived from an EMBL/GenBank/DDBJ whole genome shotgun (WGS) entry which is preliminary data.</text>
</comment>
<evidence type="ECO:0000256" key="9">
    <source>
        <dbReference type="HAMAP-Rule" id="MF_01924"/>
    </source>
</evidence>
<protein>
    <recommendedName>
        <fullName evidence="9 10">D-alanyl-D-alanine dipeptidase</fullName>
        <shortName evidence="9 10">D-Ala-D-Ala dipeptidase</shortName>
        <ecNumber evidence="9 10">3.4.13.22</ecNumber>
    </recommendedName>
</protein>
<dbReference type="PANTHER" id="PTHR43126:SF1">
    <property type="entry name" value="D-ALANYL-D-ALANINE DIPEPTIDASE"/>
    <property type="match status" value="1"/>
</dbReference>
<evidence type="ECO:0000256" key="8">
    <source>
        <dbReference type="ARBA" id="ARBA00023316"/>
    </source>
</evidence>
<keyword evidence="11" id="KW-0732">Signal</keyword>
<evidence type="ECO:0000256" key="3">
    <source>
        <dbReference type="ARBA" id="ARBA00022723"/>
    </source>
</evidence>
<keyword evidence="4 9" id="KW-0378">Hydrolase</keyword>
<feature type="binding site" evidence="9">
    <location>
        <position position="139"/>
    </location>
    <ligand>
        <name>Zn(2+)</name>
        <dbReference type="ChEBI" id="CHEBI:29105"/>
        <note>catalytic</note>
    </ligand>
</feature>
<evidence type="ECO:0000256" key="6">
    <source>
        <dbReference type="ARBA" id="ARBA00022997"/>
    </source>
</evidence>
<evidence type="ECO:0000256" key="5">
    <source>
        <dbReference type="ARBA" id="ARBA00022833"/>
    </source>
</evidence>
<dbReference type="PIRSF" id="PIRSF026671">
    <property type="entry name" value="AA_dipeptidase"/>
    <property type="match status" value="1"/>
</dbReference>
<dbReference type="Proteomes" id="UP001199919">
    <property type="component" value="Unassembled WGS sequence"/>
</dbReference>
<dbReference type="EC" id="3.4.13.22" evidence="9 10"/>
<dbReference type="HAMAP" id="MF_01924">
    <property type="entry name" value="A_A_dipeptidase"/>
    <property type="match status" value="1"/>
</dbReference>
<name>A0ABS8U8K2_9SPHI</name>
<evidence type="ECO:0000256" key="4">
    <source>
        <dbReference type="ARBA" id="ARBA00022801"/>
    </source>
</evidence>
<dbReference type="CDD" id="cd14840">
    <property type="entry name" value="D-Ala-D-Ala_dipeptidase_Aad"/>
    <property type="match status" value="1"/>
</dbReference>
<feature type="chain" id="PRO_5046977985" description="D-alanyl-D-alanine dipeptidase" evidence="11">
    <location>
        <begin position="20"/>
        <end position="226"/>
    </location>
</feature>
<dbReference type="SUPFAM" id="SSF55166">
    <property type="entry name" value="Hedgehog/DD-peptidase"/>
    <property type="match status" value="1"/>
</dbReference>
<dbReference type="InterPro" id="IPR000755">
    <property type="entry name" value="A_A_dipeptidase"/>
</dbReference>
<comment type="similarity">
    <text evidence="9 10">Belongs to the peptidase M15D family.</text>
</comment>
<sequence length="226" mass="26145">MRLLLTISFACLLVTNACAQVYKYIDSRKITSYNAYKKQIALHPQKRLVKLKELVPGLVLDIRYATTNNFTKQKVYKKAEAYARQPVADALKAIQAKLNKKGLGLKVYDAYRPYAVTVKFYEIATDTTYVANPRKGSRHNRGCAVDVTLINLKTGRELDMPTGYDSFTPQASANYSHLPFNKLNNRKLLRDVMERHGFKVYSSEWWHFDYTGWEKFELLDIPFEQL</sequence>
<evidence type="ECO:0000256" key="10">
    <source>
        <dbReference type="PIRNR" id="PIRNR026671"/>
    </source>
</evidence>
<feature type="site" description="Transition state stabilizer" evidence="9">
    <location>
        <position position="112"/>
    </location>
</feature>
<feature type="binding site" evidence="9">
    <location>
        <position position="207"/>
    </location>
    <ligand>
        <name>Zn(2+)</name>
        <dbReference type="ChEBI" id="CHEBI:29105"/>
        <note>catalytic</note>
    </ligand>
</feature>
<organism evidence="12 13">
    <name type="scientific">Mucilaginibacter roseus</name>
    <dbReference type="NCBI Taxonomy" id="1528868"/>
    <lineage>
        <taxon>Bacteria</taxon>
        <taxon>Pseudomonadati</taxon>
        <taxon>Bacteroidota</taxon>
        <taxon>Sphingobacteriia</taxon>
        <taxon>Sphingobacteriales</taxon>
        <taxon>Sphingobacteriaceae</taxon>
        <taxon>Mucilaginibacter</taxon>
    </lineage>
</organism>
<comment type="catalytic activity">
    <reaction evidence="1 9 10">
        <text>D-alanyl-D-alanine + H2O = 2 D-alanine</text>
        <dbReference type="Rhea" id="RHEA:20661"/>
        <dbReference type="ChEBI" id="CHEBI:15377"/>
        <dbReference type="ChEBI" id="CHEBI:57416"/>
        <dbReference type="ChEBI" id="CHEBI:57822"/>
        <dbReference type="EC" id="3.4.13.22"/>
    </reaction>
</comment>
<proteinExistence type="inferred from homology"/>
<keyword evidence="3 9" id="KW-0479">Metal-binding</keyword>
<dbReference type="InterPro" id="IPR009045">
    <property type="entry name" value="Zn_M74/Hedgehog-like"/>
</dbReference>
<dbReference type="Pfam" id="PF01427">
    <property type="entry name" value="Peptidase_M15"/>
    <property type="match status" value="1"/>
</dbReference>
<feature type="signal peptide" evidence="11">
    <location>
        <begin position="1"/>
        <end position="19"/>
    </location>
</feature>
<dbReference type="RefSeq" id="WP_232178872.1">
    <property type="nucleotide sequence ID" value="NZ_JAJPWV010000006.1"/>
</dbReference>
<dbReference type="PANTHER" id="PTHR43126">
    <property type="entry name" value="D-ALANYL-D-ALANINE DIPEPTIDASE"/>
    <property type="match status" value="1"/>
</dbReference>
<comment type="cofactor">
    <cofactor evidence="9">
        <name>Zn(2+)</name>
        <dbReference type="ChEBI" id="CHEBI:29105"/>
    </cofactor>
    <text evidence="9">Binds 1 zinc ion per subunit.</text>
</comment>
<comment type="function">
    <text evidence="9 10">Catalyzes hydrolysis of the D-alanyl-D-alanine dipeptide.</text>
</comment>
<keyword evidence="8 10" id="KW-0961">Cell wall biogenesis/degradation</keyword>
<reference evidence="12 13" key="1">
    <citation type="submission" date="2021-12" db="EMBL/GenBank/DDBJ databases">
        <title>Mucilaginibacter roseus genome.</title>
        <authorList>
            <person name="Ferreira J.R."/>
            <person name="Newman J.D."/>
        </authorList>
    </citation>
    <scope>NUCLEOTIDE SEQUENCE [LARGE SCALE GENOMIC DNA]</scope>
    <source>
        <strain evidence="12 13">LMG 28454</strain>
    </source>
</reference>
<evidence type="ECO:0000313" key="13">
    <source>
        <dbReference type="Proteomes" id="UP001199919"/>
    </source>
</evidence>
<keyword evidence="5 9" id="KW-0862">Zinc</keyword>
<dbReference type="Gene3D" id="3.30.1380.10">
    <property type="match status" value="1"/>
</dbReference>
<keyword evidence="7 9" id="KW-0482">Metalloprotease</keyword>
<dbReference type="EMBL" id="JAJPWV010000006">
    <property type="protein sequence ID" value="MCD8742314.1"/>
    <property type="molecule type" value="Genomic_DNA"/>
</dbReference>
<evidence type="ECO:0000256" key="2">
    <source>
        <dbReference type="ARBA" id="ARBA00022670"/>
    </source>
</evidence>
<evidence type="ECO:0000256" key="11">
    <source>
        <dbReference type="SAM" id="SignalP"/>
    </source>
</evidence>
<keyword evidence="2 9" id="KW-0645">Protease</keyword>
<keyword evidence="6 9" id="KW-0224">Dipeptidase</keyword>
<feature type="active site" description="Proton donor/acceptor" evidence="9">
    <location>
        <position position="204"/>
    </location>
</feature>
<keyword evidence="13" id="KW-1185">Reference proteome</keyword>
<feature type="binding site" evidence="9">
    <location>
        <position position="146"/>
    </location>
    <ligand>
        <name>Zn(2+)</name>
        <dbReference type="ChEBI" id="CHEBI:29105"/>
        <note>catalytic</note>
    </ligand>
</feature>
<gene>
    <name evidence="12" type="ORF">LT679_17020</name>
</gene>
<evidence type="ECO:0000256" key="1">
    <source>
        <dbReference type="ARBA" id="ARBA00001362"/>
    </source>
</evidence>
<evidence type="ECO:0000256" key="7">
    <source>
        <dbReference type="ARBA" id="ARBA00023049"/>
    </source>
</evidence>
<evidence type="ECO:0000313" key="12">
    <source>
        <dbReference type="EMBL" id="MCD8742314.1"/>
    </source>
</evidence>